<dbReference type="EMBL" id="CADEAL010001879">
    <property type="protein sequence ID" value="CAB1436312.1"/>
    <property type="molecule type" value="Genomic_DNA"/>
</dbReference>
<evidence type="ECO:0000313" key="2">
    <source>
        <dbReference type="Proteomes" id="UP001153269"/>
    </source>
</evidence>
<organism evidence="1 2">
    <name type="scientific">Pleuronectes platessa</name>
    <name type="common">European plaice</name>
    <dbReference type="NCBI Taxonomy" id="8262"/>
    <lineage>
        <taxon>Eukaryota</taxon>
        <taxon>Metazoa</taxon>
        <taxon>Chordata</taxon>
        <taxon>Craniata</taxon>
        <taxon>Vertebrata</taxon>
        <taxon>Euteleostomi</taxon>
        <taxon>Actinopterygii</taxon>
        <taxon>Neopterygii</taxon>
        <taxon>Teleostei</taxon>
        <taxon>Neoteleostei</taxon>
        <taxon>Acanthomorphata</taxon>
        <taxon>Carangaria</taxon>
        <taxon>Pleuronectiformes</taxon>
        <taxon>Pleuronectoidei</taxon>
        <taxon>Pleuronectidae</taxon>
        <taxon>Pleuronectes</taxon>
    </lineage>
</organism>
<comment type="caution">
    <text evidence="1">The sequence shown here is derived from an EMBL/GenBank/DDBJ whole genome shotgun (WGS) entry which is preliminary data.</text>
</comment>
<sequence>MFRTGTAVDLKIWRDPSQRAYVCGVMSSSRSRVGSRSCRSPAPPLCPLIRSGTFSAPRTRRLTGILPPHPRADADVLELGLHGESVLVVQQ</sequence>
<proteinExistence type="predicted"/>
<gene>
    <name evidence="1" type="ORF">PLEPLA_LOCUS24344</name>
</gene>
<dbReference type="Proteomes" id="UP001153269">
    <property type="component" value="Unassembled WGS sequence"/>
</dbReference>
<accession>A0A9N7YSE3</accession>
<evidence type="ECO:0000313" key="1">
    <source>
        <dbReference type="EMBL" id="CAB1436312.1"/>
    </source>
</evidence>
<keyword evidence="2" id="KW-1185">Reference proteome</keyword>
<protein>
    <submittedName>
        <fullName evidence="1">Uncharacterized protein</fullName>
    </submittedName>
</protein>
<dbReference type="AlphaFoldDB" id="A0A9N7YSE3"/>
<name>A0A9N7YSE3_PLEPL</name>
<reference evidence="1" key="1">
    <citation type="submission" date="2020-03" db="EMBL/GenBank/DDBJ databases">
        <authorList>
            <person name="Weist P."/>
        </authorList>
    </citation>
    <scope>NUCLEOTIDE SEQUENCE</scope>
</reference>